<feature type="region of interest" description="Disordered" evidence="1">
    <location>
        <begin position="37"/>
        <end position="164"/>
    </location>
</feature>
<evidence type="ECO:0000313" key="2">
    <source>
        <dbReference type="EMBL" id="CAB9527856.1"/>
    </source>
</evidence>
<feature type="compositionally biased region" description="Basic residues" evidence="1">
    <location>
        <begin position="187"/>
        <end position="196"/>
    </location>
</feature>
<accession>A0A9N8EV76</accession>
<gene>
    <name evidence="2" type="ORF">SEMRO_2092_G314110.1</name>
</gene>
<comment type="caution">
    <text evidence="2">The sequence shown here is derived from an EMBL/GenBank/DDBJ whole genome shotgun (WGS) entry which is preliminary data.</text>
</comment>
<feature type="compositionally biased region" description="Basic residues" evidence="1">
    <location>
        <begin position="61"/>
        <end position="71"/>
    </location>
</feature>
<proteinExistence type="predicted"/>
<dbReference type="AlphaFoldDB" id="A0A9N8EV76"/>
<evidence type="ECO:0000313" key="3">
    <source>
        <dbReference type="Proteomes" id="UP001153069"/>
    </source>
</evidence>
<dbReference type="Proteomes" id="UP001153069">
    <property type="component" value="Unassembled WGS sequence"/>
</dbReference>
<reference evidence="2" key="1">
    <citation type="submission" date="2020-06" db="EMBL/GenBank/DDBJ databases">
        <authorList>
            <consortium name="Plant Systems Biology data submission"/>
        </authorList>
    </citation>
    <scope>NUCLEOTIDE SEQUENCE</scope>
    <source>
        <strain evidence="2">D6</strain>
    </source>
</reference>
<organism evidence="2 3">
    <name type="scientific">Seminavis robusta</name>
    <dbReference type="NCBI Taxonomy" id="568900"/>
    <lineage>
        <taxon>Eukaryota</taxon>
        <taxon>Sar</taxon>
        <taxon>Stramenopiles</taxon>
        <taxon>Ochrophyta</taxon>
        <taxon>Bacillariophyta</taxon>
        <taxon>Bacillariophyceae</taxon>
        <taxon>Bacillariophycidae</taxon>
        <taxon>Naviculales</taxon>
        <taxon>Naviculaceae</taxon>
        <taxon>Seminavis</taxon>
    </lineage>
</organism>
<name>A0A9N8EV76_9STRA</name>
<keyword evidence="3" id="KW-1185">Reference proteome</keyword>
<protein>
    <submittedName>
        <fullName evidence="2">Uncharacterized protein</fullName>
    </submittedName>
</protein>
<evidence type="ECO:0000256" key="1">
    <source>
        <dbReference type="SAM" id="MobiDB-lite"/>
    </source>
</evidence>
<sequence>MASSAIKNADQKLRNPVQTGNPLKDCLEEALVRAETMELDEKSAEDRSFERSVSKSDLEHFRKRSRRRSSRRRDGNRHTAAALEQRPKPALKGILKRHSMDTTVGAPCNELNATRRPSRSVSFSDLQLSRWDSQGSKHSSKSLKHPSRSSKATPKGNYCWDKAQTQDAPTNSLAVFRQELRKEPRHAPSKPRRRGSFAKGGVTGTNVFEASVKEFQSVFVSGVH</sequence>
<feature type="compositionally biased region" description="Polar residues" evidence="1">
    <location>
        <begin position="119"/>
        <end position="132"/>
    </location>
</feature>
<feature type="region of interest" description="Disordered" evidence="1">
    <location>
        <begin position="1"/>
        <end position="23"/>
    </location>
</feature>
<feature type="compositionally biased region" description="Basic and acidic residues" evidence="1">
    <location>
        <begin position="37"/>
        <end position="60"/>
    </location>
</feature>
<feature type="region of interest" description="Disordered" evidence="1">
    <location>
        <begin position="180"/>
        <end position="202"/>
    </location>
</feature>
<feature type="compositionally biased region" description="Basic residues" evidence="1">
    <location>
        <begin position="138"/>
        <end position="148"/>
    </location>
</feature>
<dbReference type="EMBL" id="CAICTM010002090">
    <property type="protein sequence ID" value="CAB9527856.1"/>
    <property type="molecule type" value="Genomic_DNA"/>
</dbReference>